<proteinExistence type="predicted"/>
<dbReference type="RefSeq" id="WP_205457659.1">
    <property type="nucleotide sequence ID" value="NZ_JAFHKK010000001.1"/>
</dbReference>
<protein>
    <submittedName>
        <fullName evidence="2">PD-(D/E)XK nuclease family protein</fullName>
    </submittedName>
</protein>
<dbReference type="Proteomes" id="UP000703590">
    <property type="component" value="Unassembled WGS sequence"/>
</dbReference>
<evidence type="ECO:0000259" key="1">
    <source>
        <dbReference type="Pfam" id="PF12705"/>
    </source>
</evidence>
<dbReference type="InterPro" id="IPR027417">
    <property type="entry name" value="P-loop_NTPase"/>
</dbReference>
<dbReference type="EMBL" id="JAFHKK010000001">
    <property type="protein sequence ID" value="MBN2963220.1"/>
    <property type="molecule type" value="Genomic_DNA"/>
</dbReference>
<keyword evidence="3" id="KW-1185">Reference proteome</keyword>
<dbReference type="SUPFAM" id="SSF52540">
    <property type="entry name" value="P-loop containing nucleoside triphosphate hydrolases"/>
    <property type="match status" value="1"/>
</dbReference>
<dbReference type="Pfam" id="PF12705">
    <property type="entry name" value="PDDEXK_1"/>
    <property type="match status" value="1"/>
</dbReference>
<feature type="domain" description="PD-(D/E)XK endonuclease-like" evidence="1">
    <location>
        <begin position="537"/>
        <end position="772"/>
    </location>
</feature>
<dbReference type="InterPro" id="IPR038726">
    <property type="entry name" value="PDDEXK_AddAB-type"/>
</dbReference>
<name>A0ABS2WNN6_9BACT</name>
<evidence type="ECO:0000313" key="3">
    <source>
        <dbReference type="Proteomes" id="UP000703590"/>
    </source>
</evidence>
<reference evidence="2" key="1">
    <citation type="submission" date="2021-02" db="EMBL/GenBank/DDBJ databases">
        <title>Sulfurospirillum tamanensis sp. nov.</title>
        <authorList>
            <person name="Frolova A."/>
            <person name="Merkel A."/>
            <person name="Slobodkin A."/>
        </authorList>
    </citation>
    <scope>NUCLEOTIDE SEQUENCE</scope>
    <source>
        <strain evidence="2">T05b</strain>
    </source>
</reference>
<dbReference type="InterPro" id="IPR011604">
    <property type="entry name" value="PDDEXK-like_dom_sf"/>
</dbReference>
<reference evidence="2" key="2">
    <citation type="submission" date="2021-02" db="EMBL/GenBank/DDBJ databases">
        <authorList>
            <person name="Merkel A.Y."/>
        </authorList>
    </citation>
    <scope>NUCLEOTIDE SEQUENCE</scope>
    <source>
        <strain evidence="2">T05b</strain>
    </source>
</reference>
<accession>A0ABS2WNN6</accession>
<organism evidence="2 3">
    <name type="scientific">Sulfurospirillum tamanense</name>
    <dbReference type="NCBI Taxonomy" id="2813362"/>
    <lineage>
        <taxon>Bacteria</taxon>
        <taxon>Pseudomonadati</taxon>
        <taxon>Campylobacterota</taxon>
        <taxon>Epsilonproteobacteria</taxon>
        <taxon>Campylobacterales</taxon>
        <taxon>Sulfurospirillaceae</taxon>
        <taxon>Sulfurospirillum</taxon>
    </lineage>
</organism>
<gene>
    <name evidence="2" type="ORF">JWV37_00365</name>
</gene>
<evidence type="ECO:0000313" key="2">
    <source>
        <dbReference type="EMBL" id="MBN2963220.1"/>
    </source>
</evidence>
<comment type="caution">
    <text evidence="2">The sequence shown here is derived from an EMBL/GenBank/DDBJ whole genome shotgun (WGS) entry which is preliminary data.</text>
</comment>
<sequence>MIHIFPTHRAVRSFYASFSSQDTFLPKAMSIAEFFKKALIVEGKVQAEEEMRLLLMQQAVAFDAFETLNIPQHFMAFVKNASYVFRFFEELSAEEKTIADLEGADVYAQFAEHLALLKQVYENYTHALDAQGLYDTITFPLYARMDETFVFTCKAITVHLEGYLSSFEWRVLEEMGRLVPLHVKLVATPYNEKVLQVLRARGIDLKIGEEAQIRLGGDDFSTSPCSLSAPCAKVYPLASRSLQVGFVLDCVARFLQEGLAPEEIVVVLPDEGFASLLRLYDRAYVFNYAMGKPAKELDFVVRLRAKAQDVHQTTQPSLHRMRRLGIEENTREAWKKQWKKPTNFHTFVALIGSFEAEENTIKEQLHEALASLERVLKIAPTLTFSEALTLFLRRLDKMRVDDVMGGPVTVMGVLETRGVHFKGVIVPDFNDDLVPHRSEKDMFLSSTLRHYAGLPDKEDREQLQRYYYSRLFTQASHVAIGYVENEEKLPSRFLQALRTKKERYDESLSQLLLPFVAQKSREETPVLHPHAPFEKPLSATRLKVLLTCKRRYYHRYIQHIKEPPLPKDGIEAVDIGNALHGALEIACAHPEFGASEVKNQALVAHALDATFGTSASWRLEKEIWRERLGVFCANEAERHAKGWHPWKLEESLKSIFEGVHLEGKVDRIDKHLAGRLEVLDYKTGNTLKSGPKAIATMVDFQMQFYYMLASTQGEVERVGYYDLLQGVCVEEEGMEEKLAQLSDILVAYRFVESFEKTDKRAACSYCPYVHLCGRG</sequence>
<dbReference type="Gene3D" id="3.90.320.10">
    <property type="match status" value="1"/>
</dbReference>